<organism evidence="1 2">
    <name type="scientific">Methylocucumis oryzae</name>
    <dbReference type="NCBI Taxonomy" id="1632867"/>
    <lineage>
        <taxon>Bacteria</taxon>
        <taxon>Pseudomonadati</taxon>
        <taxon>Pseudomonadota</taxon>
        <taxon>Gammaproteobacteria</taxon>
        <taxon>Methylococcales</taxon>
        <taxon>Methylococcaceae</taxon>
        <taxon>Methylocucumis</taxon>
    </lineage>
</organism>
<reference evidence="2" key="1">
    <citation type="submission" date="2015-03" db="EMBL/GenBank/DDBJ databases">
        <title>Draft genome sequence of a novel methanotroph (Sn10-6) isolated from flooded ricefield rhizosphere in India.</title>
        <authorList>
            <person name="Pandit P.S."/>
            <person name="Pore S.D."/>
            <person name="Arora P."/>
            <person name="Kapse N.G."/>
            <person name="Dhakephalkar P.K."/>
            <person name="Rahalkar M.C."/>
        </authorList>
    </citation>
    <scope>NUCLEOTIDE SEQUENCE [LARGE SCALE GENOMIC DNA]</scope>
    <source>
        <strain evidence="2">Sn10-6</strain>
    </source>
</reference>
<accession>A0A0F3IES1</accession>
<sequence>MPYDKFKTKLLESIDKSAPLTDKDTQAAFKLLTTGQAESDIKDTVLGMLNQIPRFPAQILADIPNIFRDPTDFPRLPGFDVAAKSINSIIRPDKAHPDKNRIFRLAILAYARMNGINLEETNLLDLSDFFSNRLRVGFYETGRAWS</sequence>
<gene>
    <name evidence="1" type="ORF">VZ94_20210</name>
</gene>
<comment type="caution">
    <text evidence="1">The sequence shown here is derived from an EMBL/GenBank/DDBJ whole genome shotgun (WGS) entry which is preliminary data.</text>
</comment>
<evidence type="ECO:0000313" key="1">
    <source>
        <dbReference type="EMBL" id="KJV05167.1"/>
    </source>
</evidence>
<evidence type="ECO:0000313" key="2">
    <source>
        <dbReference type="Proteomes" id="UP000033684"/>
    </source>
</evidence>
<dbReference type="AlphaFoldDB" id="A0A0F3IES1"/>
<dbReference type="Proteomes" id="UP000033684">
    <property type="component" value="Unassembled WGS sequence"/>
</dbReference>
<keyword evidence="2" id="KW-1185">Reference proteome</keyword>
<proteinExistence type="predicted"/>
<name>A0A0F3IES1_9GAMM</name>
<dbReference type="RefSeq" id="WP_045780612.1">
    <property type="nucleotide sequence ID" value="NZ_LAJX01000285.1"/>
</dbReference>
<dbReference type="EMBL" id="LAJX01000285">
    <property type="protein sequence ID" value="KJV05167.1"/>
    <property type="molecule type" value="Genomic_DNA"/>
</dbReference>
<dbReference type="OrthoDB" id="9897662at2"/>
<protein>
    <submittedName>
        <fullName evidence="1">Uncharacterized protein</fullName>
    </submittedName>
</protein>
<reference evidence="1 2" key="2">
    <citation type="journal article" date="2016" name="Microb. Ecol.">
        <title>Genome Characteristics of a Novel Type I Methanotroph (Sn10-6) Isolated from a Flooded Indian Rice Field.</title>
        <authorList>
            <person name="Rahalkar M.C."/>
            <person name="Pandit P.S."/>
            <person name="Dhakephalkar P.K."/>
            <person name="Pore S."/>
            <person name="Arora P."/>
            <person name="Kapse N."/>
        </authorList>
    </citation>
    <scope>NUCLEOTIDE SEQUENCE [LARGE SCALE GENOMIC DNA]</scope>
    <source>
        <strain evidence="1 2">Sn10-6</strain>
    </source>
</reference>